<dbReference type="InterPro" id="IPR005334">
    <property type="entry name" value="Tctex-1-like"/>
</dbReference>
<keyword evidence="2" id="KW-1185">Reference proteome</keyword>
<dbReference type="Proteomes" id="UP001470230">
    <property type="component" value="Unassembled WGS sequence"/>
</dbReference>
<evidence type="ECO:0000313" key="2">
    <source>
        <dbReference type="Proteomes" id="UP001470230"/>
    </source>
</evidence>
<dbReference type="PANTHER" id="PTHR21255">
    <property type="entry name" value="T-COMPLEX-ASSOCIATED-TESTIS-EXPRESSED 1/ DYNEIN LIGHT CHAIN"/>
    <property type="match status" value="1"/>
</dbReference>
<sequence>MEDSNQQPQLKAGPAFENKFKVLQAQEIIKAQLTESLSKQTYVPEAVSQTVREIVEAIKAKLKEVIPPQYKLIVQVLLGEQRGQGIAMGFRGFWDNDTDNFARETFSNDSIFAVGIAYALYSY</sequence>
<dbReference type="EMBL" id="JAPFFF010000006">
    <property type="protein sequence ID" value="KAK8887281.1"/>
    <property type="molecule type" value="Genomic_DNA"/>
</dbReference>
<comment type="caution">
    <text evidence="1">The sequence shown here is derived from an EMBL/GenBank/DDBJ whole genome shotgun (WGS) entry which is preliminary data.</text>
</comment>
<organism evidence="1 2">
    <name type="scientific">Tritrichomonas musculus</name>
    <dbReference type="NCBI Taxonomy" id="1915356"/>
    <lineage>
        <taxon>Eukaryota</taxon>
        <taxon>Metamonada</taxon>
        <taxon>Parabasalia</taxon>
        <taxon>Tritrichomonadida</taxon>
        <taxon>Tritrichomonadidae</taxon>
        <taxon>Tritrichomonas</taxon>
    </lineage>
</organism>
<evidence type="ECO:0008006" key="3">
    <source>
        <dbReference type="Google" id="ProtNLM"/>
    </source>
</evidence>
<accession>A0ABR2K8T1</accession>
<dbReference type="Gene3D" id="3.30.1140.40">
    <property type="entry name" value="Tctex-1"/>
    <property type="match status" value="1"/>
</dbReference>
<dbReference type="PANTHER" id="PTHR21255:SF7">
    <property type="entry name" value="DYNEIN LIGHT CHAIN TCTEX-TYPE PROTEIN 2B"/>
    <property type="match status" value="1"/>
</dbReference>
<reference evidence="1 2" key="1">
    <citation type="submission" date="2024-04" db="EMBL/GenBank/DDBJ databases">
        <title>Tritrichomonas musculus Genome.</title>
        <authorList>
            <person name="Alves-Ferreira E."/>
            <person name="Grigg M."/>
            <person name="Lorenzi H."/>
            <person name="Galac M."/>
        </authorList>
    </citation>
    <scope>NUCLEOTIDE SEQUENCE [LARGE SCALE GENOMIC DNA]</scope>
    <source>
        <strain evidence="1 2">EAF2021</strain>
    </source>
</reference>
<gene>
    <name evidence="1" type="ORF">M9Y10_038319</name>
</gene>
<proteinExistence type="predicted"/>
<evidence type="ECO:0000313" key="1">
    <source>
        <dbReference type="EMBL" id="KAK8887281.1"/>
    </source>
</evidence>
<protein>
    <recommendedName>
        <fullName evidence="3">Tctex-1 family protein</fullName>
    </recommendedName>
</protein>
<dbReference type="CDD" id="cd21459">
    <property type="entry name" value="DLC-like_TCTEX1D2"/>
    <property type="match status" value="1"/>
</dbReference>
<dbReference type="Pfam" id="PF03645">
    <property type="entry name" value="Tctex-1"/>
    <property type="match status" value="1"/>
</dbReference>
<name>A0ABR2K8T1_9EUKA</name>
<dbReference type="InterPro" id="IPR038586">
    <property type="entry name" value="Tctex-1-like_sf"/>
</dbReference>